<protein>
    <submittedName>
        <fullName evidence="1">Uncharacterized protein</fullName>
    </submittedName>
</protein>
<accession>X1PUS4</accession>
<reference evidence="1" key="1">
    <citation type="journal article" date="2014" name="Front. Microbiol.">
        <title>High frequency of phylogenetically diverse reductive dehalogenase-homologous genes in deep subseafloor sedimentary metagenomes.</title>
        <authorList>
            <person name="Kawai M."/>
            <person name="Futagami T."/>
            <person name="Toyoda A."/>
            <person name="Takaki Y."/>
            <person name="Nishi S."/>
            <person name="Hori S."/>
            <person name="Arai W."/>
            <person name="Tsubouchi T."/>
            <person name="Morono Y."/>
            <person name="Uchiyama I."/>
            <person name="Ito T."/>
            <person name="Fujiyama A."/>
            <person name="Inagaki F."/>
            <person name="Takami H."/>
        </authorList>
    </citation>
    <scope>NUCLEOTIDE SEQUENCE</scope>
    <source>
        <strain evidence="1">Expedition CK06-06</strain>
    </source>
</reference>
<gene>
    <name evidence="1" type="ORF">S12H4_07381</name>
</gene>
<dbReference type="AlphaFoldDB" id="X1PUS4"/>
<name>X1PUS4_9ZZZZ</name>
<organism evidence="1">
    <name type="scientific">marine sediment metagenome</name>
    <dbReference type="NCBI Taxonomy" id="412755"/>
    <lineage>
        <taxon>unclassified sequences</taxon>
        <taxon>metagenomes</taxon>
        <taxon>ecological metagenomes</taxon>
    </lineage>
</organism>
<sequence>MNLVEVKGLDIEGLGIHRDLEGVGTKESPQRVGHVMGAGTYGSGAVFLELAS</sequence>
<evidence type="ECO:0000313" key="1">
    <source>
        <dbReference type="EMBL" id="GAI59583.1"/>
    </source>
</evidence>
<proteinExistence type="predicted"/>
<comment type="caution">
    <text evidence="1">The sequence shown here is derived from an EMBL/GenBank/DDBJ whole genome shotgun (WGS) entry which is preliminary data.</text>
</comment>
<dbReference type="EMBL" id="BARW01002717">
    <property type="protein sequence ID" value="GAI59583.1"/>
    <property type="molecule type" value="Genomic_DNA"/>
</dbReference>